<evidence type="ECO:0000313" key="3">
    <source>
        <dbReference type="Proteomes" id="UP001056980"/>
    </source>
</evidence>
<reference evidence="2" key="1">
    <citation type="journal article" date="2022" name="Proc. Natl. Acad. Sci. U.S.A.">
        <title>Identification of the Bartonella autotransporter CFA as a protective antigen and hypervariable target of neutralizing antibodies in mice.</title>
        <authorList>
            <person name="Siewert L.K."/>
            <person name="Korotaev A."/>
            <person name="Sedzicki J."/>
            <person name="Fromm K."/>
            <person name="Pinschewer D.D."/>
            <person name="Dehio C."/>
        </authorList>
    </citation>
    <scope>NUCLEOTIDE SEQUENCE</scope>
    <source>
        <strain evidence="2">IBS296</strain>
    </source>
</reference>
<keyword evidence="1" id="KW-1133">Transmembrane helix</keyword>
<evidence type="ECO:0000313" key="2">
    <source>
        <dbReference type="EMBL" id="USP02270.1"/>
    </source>
</evidence>
<dbReference type="EMBL" id="CP083444">
    <property type="protein sequence ID" value="USP02270.1"/>
    <property type="molecule type" value="Genomic_DNA"/>
</dbReference>
<dbReference type="KEGG" id="btay:LAJ60_05160"/>
<keyword evidence="1" id="KW-0472">Membrane</keyword>
<dbReference type="RefSeq" id="WP_143244892.1">
    <property type="nucleotide sequence ID" value="NZ_CP083444.1"/>
</dbReference>
<protein>
    <submittedName>
        <fullName evidence="2">Uncharacterized protein</fullName>
    </submittedName>
</protein>
<accession>A0A9Q8YXY0</accession>
<dbReference type="AlphaFoldDB" id="A0A9Q8YXY0"/>
<gene>
    <name evidence="2" type="ORF">LAJ60_05160</name>
</gene>
<organism evidence="2 3">
    <name type="scientific">Bartonella taylorii</name>
    <dbReference type="NCBI Taxonomy" id="33046"/>
    <lineage>
        <taxon>Bacteria</taxon>
        <taxon>Pseudomonadati</taxon>
        <taxon>Pseudomonadota</taxon>
        <taxon>Alphaproteobacteria</taxon>
        <taxon>Hyphomicrobiales</taxon>
        <taxon>Bartonellaceae</taxon>
        <taxon>Bartonella</taxon>
    </lineage>
</organism>
<feature type="transmembrane region" description="Helical" evidence="1">
    <location>
        <begin position="6"/>
        <end position="35"/>
    </location>
</feature>
<name>A0A9Q8YXY0_BARTA</name>
<dbReference type="Proteomes" id="UP001056980">
    <property type="component" value="Chromosome"/>
</dbReference>
<keyword evidence="1" id="KW-0812">Transmembrane</keyword>
<proteinExistence type="predicted"/>
<sequence length="75" mass="8714">MMNSLVALMALRFVTETVTGTLFTMLALVFLYLLIKRARLYCKVKKQLKCVLKERDTLLEQIAKKEKKNEAEFSV</sequence>
<evidence type="ECO:0000256" key="1">
    <source>
        <dbReference type="SAM" id="Phobius"/>
    </source>
</evidence>